<dbReference type="SUPFAM" id="SSF51338">
    <property type="entry name" value="Composite domain of metallo-dependent hydrolases"/>
    <property type="match status" value="1"/>
</dbReference>
<evidence type="ECO:0008006" key="2">
    <source>
        <dbReference type="Google" id="ProtNLM"/>
    </source>
</evidence>
<proteinExistence type="predicted"/>
<gene>
    <name evidence="1" type="ORF">METZ01_LOCUS493092</name>
</gene>
<dbReference type="GO" id="GO:0016810">
    <property type="term" value="F:hydrolase activity, acting on carbon-nitrogen (but not peptide) bonds"/>
    <property type="evidence" value="ECO:0007669"/>
    <property type="project" value="InterPro"/>
</dbReference>
<name>A0A383D8R0_9ZZZZ</name>
<protein>
    <recommendedName>
        <fullName evidence="2">Amidohydrolase-related domain-containing protein</fullName>
    </recommendedName>
</protein>
<evidence type="ECO:0000313" key="1">
    <source>
        <dbReference type="EMBL" id="SVE40238.1"/>
    </source>
</evidence>
<dbReference type="Gene3D" id="2.30.40.10">
    <property type="entry name" value="Urease, subunit C, domain 1"/>
    <property type="match status" value="1"/>
</dbReference>
<dbReference type="AlphaFoldDB" id="A0A383D8R0"/>
<feature type="non-terminal residue" evidence="1">
    <location>
        <position position="174"/>
    </location>
</feature>
<dbReference type="EMBL" id="UINC01214831">
    <property type="protein sequence ID" value="SVE40238.1"/>
    <property type="molecule type" value="Genomic_DNA"/>
</dbReference>
<accession>A0A383D8R0</accession>
<reference evidence="1" key="1">
    <citation type="submission" date="2018-05" db="EMBL/GenBank/DDBJ databases">
        <authorList>
            <person name="Lanie J.A."/>
            <person name="Ng W.-L."/>
            <person name="Kazmierczak K.M."/>
            <person name="Andrzejewski T.M."/>
            <person name="Davidsen T.M."/>
            <person name="Wayne K.J."/>
            <person name="Tettelin H."/>
            <person name="Glass J.I."/>
            <person name="Rusch D."/>
            <person name="Podicherti R."/>
            <person name="Tsui H.-C.T."/>
            <person name="Winkler M.E."/>
        </authorList>
    </citation>
    <scope>NUCLEOTIDE SEQUENCE</scope>
</reference>
<organism evidence="1">
    <name type="scientific">marine metagenome</name>
    <dbReference type="NCBI Taxonomy" id="408172"/>
    <lineage>
        <taxon>unclassified sequences</taxon>
        <taxon>metagenomes</taxon>
        <taxon>ecological metagenomes</taxon>
    </lineage>
</organism>
<dbReference type="Gene3D" id="3.20.20.140">
    <property type="entry name" value="Metal-dependent hydrolases"/>
    <property type="match status" value="1"/>
</dbReference>
<sequence>MLKRFFLICFSSLCLHSFAQETFPVNGVSTEFEPIYAFINAHIIDAENEIENGILLIQANKILQADTGVQIPKDAIIFDLKGDFIYPSFIDLNTQYGLPKTVDREQAYRPQYESKKEGAFHWNQAIHPEIIAADNFQNDNKKAKDFRSIGFGTVLTHQKDGIIRGTGGLVLLSD</sequence>
<dbReference type="InterPro" id="IPR011059">
    <property type="entry name" value="Metal-dep_hydrolase_composite"/>
</dbReference>